<evidence type="ECO:0000313" key="2">
    <source>
        <dbReference type="Proteomes" id="UP000295611"/>
    </source>
</evidence>
<comment type="caution">
    <text evidence="1">The sequence shown here is derived from an EMBL/GenBank/DDBJ whole genome shotgun (WGS) entry which is preliminary data.</text>
</comment>
<protein>
    <submittedName>
        <fullName evidence="1">Uncharacterized protein</fullName>
    </submittedName>
</protein>
<dbReference type="Proteomes" id="UP000295611">
    <property type="component" value="Unassembled WGS sequence"/>
</dbReference>
<dbReference type="EMBL" id="SNZP01000004">
    <property type="protein sequence ID" value="TDR80781.1"/>
    <property type="molecule type" value="Genomic_DNA"/>
</dbReference>
<reference evidence="1 2" key="1">
    <citation type="submission" date="2019-03" db="EMBL/GenBank/DDBJ databases">
        <title>Genomic Encyclopedia of Type Strains, Phase III (KMG-III): the genomes of soil and plant-associated and newly described type strains.</title>
        <authorList>
            <person name="Whitman W."/>
        </authorList>
    </citation>
    <scope>NUCLEOTIDE SEQUENCE [LARGE SCALE GENOMIC DNA]</scope>
    <source>
        <strain evidence="1 2">CECT 8976</strain>
    </source>
</reference>
<dbReference type="RefSeq" id="WP_166642180.1">
    <property type="nucleotide sequence ID" value="NZ_SNZP01000004.1"/>
</dbReference>
<organism evidence="1 2">
    <name type="scientific">Paludibacterium purpuratum</name>
    <dbReference type="NCBI Taxonomy" id="1144873"/>
    <lineage>
        <taxon>Bacteria</taxon>
        <taxon>Pseudomonadati</taxon>
        <taxon>Pseudomonadota</taxon>
        <taxon>Betaproteobacteria</taxon>
        <taxon>Neisseriales</taxon>
        <taxon>Chromobacteriaceae</taxon>
        <taxon>Paludibacterium</taxon>
    </lineage>
</organism>
<evidence type="ECO:0000313" key="1">
    <source>
        <dbReference type="EMBL" id="TDR80781.1"/>
    </source>
</evidence>
<dbReference type="AlphaFoldDB" id="A0A4R7B7T3"/>
<keyword evidence="2" id="KW-1185">Reference proteome</keyword>
<proteinExistence type="predicted"/>
<name>A0A4R7B7T3_9NEIS</name>
<accession>A0A4R7B7T3</accession>
<gene>
    <name evidence="1" type="ORF">DFP86_104281</name>
</gene>
<sequence length="288" mass="30640">MLLQKLVALARRTAVPEPIGLELRADRFTLIHLDRTSSSSPLILGHSHHTLFPGDHEAAAEALSDAWHRLALPGKQVVLSVPSPPARFALLPIVPGNGTRPKPAWHSDDLIYAEVTLPARSDHPPQVLVGAVPGALLETSLALLDLAGLEAVQVQIDILALLTAFSHTPAWTGQGPIARTLVHASDAGFSWYALSPADDLPQEIGLAQDGTELSERLTAQPPDLLMLAGPVGTVQPLMTDLQSRLPSTRFCTNPFAGCRLAHEEDRRPITARAPELSVALGLALGACP</sequence>